<name>A0A0B6AXH4_PRIM2</name>
<dbReference type="Pfam" id="PF09548">
    <property type="entry name" value="Spore_III_AB"/>
    <property type="match status" value="1"/>
</dbReference>
<evidence type="ECO:0000313" key="1">
    <source>
        <dbReference type="EMBL" id="AJI25393.1"/>
    </source>
</evidence>
<accession>A0A0B6AXH4</accession>
<reference evidence="1 2" key="1">
    <citation type="journal article" date="2015" name="Genome Announc.">
        <title>Complete genome sequences for 35 biothreat assay-relevant bacillus species.</title>
        <authorList>
            <person name="Johnson S.L."/>
            <person name="Daligault H.E."/>
            <person name="Davenport K.W."/>
            <person name="Jaissle J."/>
            <person name="Frey K.G."/>
            <person name="Ladner J.T."/>
            <person name="Broomall S.M."/>
            <person name="Bishop-Lilly K.A."/>
            <person name="Bruce D.C."/>
            <person name="Gibbons H.S."/>
            <person name="Coyne S.R."/>
            <person name="Lo C.C."/>
            <person name="Meincke L."/>
            <person name="Munk A.C."/>
            <person name="Koroleva G.I."/>
            <person name="Rosenzweig C.N."/>
            <person name="Palacios G.F."/>
            <person name="Redden C.L."/>
            <person name="Minogue T.D."/>
            <person name="Chain P.S."/>
        </authorList>
    </citation>
    <scope>NUCLEOTIDE SEQUENCE [LARGE SCALE GENOMIC DNA]</scope>
    <source>
        <strain evidence="2">ATCC 14581 / DSM 32 / JCM 2506 / NBRC 15308 / NCIMB 9376 / NCTC 10342 / NRRL B-14308 / VKM B-512</strain>
    </source>
</reference>
<dbReference type="InterPro" id="IPR014198">
    <property type="entry name" value="Spore_III_AB"/>
</dbReference>
<organism evidence="1 2">
    <name type="scientific">Priestia megaterium (strain ATCC 14581 / DSM 32 / CCUG 1817 / JCM 2506 / NBRC 15308 / NCIMB 9376 / NCTC 10342 / NRRL B-14308 / VKM B-512 / Ford 19)</name>
    <name type="common">Bacillus megaterium</name>
    <dbReference type="NCBI Taxonomy" id="1348623"/>
    <lineage>
        <taxon>Bacteria</taxon>
        <taxon>Bacillati</taxon>
        <taxon>Bacillota</taxon>
        <taxon>Bacilli</taxon>
        <taxon>Bacillales</taxon>
        <taxon>Bacillaceae</taxon>
        <taxon>Priestia</taxon>
    </lineage>
</organism>
<gene>
    <name evidence="1" type="primary">spoIIIAB</name>
    <name evidence="1" type="ORF">BG04_1386</name>
</gene>
<dbReference type="RefSeq" id="WP_013059152.1">
    <property type="nucleotide sequence ID" value="NZ_BCVB01000001.1"/>
</dbReference>
<proteinExistence type="predicted"/>
<dbReference type="GeneID" id="93644861"/>
<dbReference type="EMBL" id="CP009920">
    <property type="protein sequence ID" value="AJI25393.1"/>
    <property type="molecule type" value="Genomic_DNA"/>
</dbReference>
<dbReference type="PIRSF" id="PIRSF021435">
    <property type="entry name" value="SpoIIIAB"/>
    <property type="match status" value="1"/>
</dbReference>
<dbReference type="AlphaFoldDB" id="A0A0B6AXH4"/>
<dbReference type="KEGG" id="bmeg:BG04_1386"/>
<dbReference type="HOGENOM" id="CLU_120887_1_1_9"/>
<evidence type="ECO:0000313" key="2">
    <source>
        <dbReference type="Proteomes" id="UP000031829"/>
    </source>
</evidence>
<dbReference type="Proteomes" id="UP000031829">
    <property type="component" value="Chromosome"/>
</dbReference>
<dbReference type="NCBIfam" id="TIGR02833">
    <property type="entry name" value="spore_III_AB"/>
    <property type="match status" value="1"/>
</dbReference>
<sequence length="170" mass="19703">MKLFGAIFILFASTYTGFEFAKQLSARPRQLRQLKTALRSLEAEIMYSNRPLQEVAHLLSLQLPNPLASLFNEFSMKLKEGTESVKEAWEKTLDQFWKQTALKTGELEILKQFGETLGQHDRYSQQKHILLTLNHLEREEQDAVDKQNRYEKMVKSLGFLSGLLLVILLM</sequence>
<protein>
    <submittedName>
        <fullName evidence="1">Stage III sporulation protein AB</fullName>
    </submittedName>
</protein>